<dbReference type="SUPFAM" id="SSF51126">
    <property type="entry name" value="Pectin lyase-like"/>
    <property type="match status" value="1"/>
</dbReference>
<dbReference type="OrthoDB" id="247704at2157"/>
<feature type="compositionally biased region" description="Low complexity" evidence="1">
    <location>
        <begin position="13"/>
        <end position="27"/>
    </location>
</feature>
<organism evidence="2 3">
    <name type="scientific">Natronorubrum aibiense</name>
    <dbReference type="NCBI Taxonomy" id="348826"/>
    <lineage>
        <taxon>Archaea</taxon>
        <taxon>Methanobacteriati</taxon>
        <taxon>Methanobacteriota</taxon>
        <taxon>Stenosarchaea group</taxon>
        <taxon>Halobacteria</taxon>
        <taxon>Halobacteriales</taxon>
        <taxon>Natrialbaceae</taxon>
        <taxon>Natronorubrum</taxon>
    </lineage>
</organism>
<sequence length="605" mass="63287">MARDTTVLDDDSSSNNSANRSDTTDSNPGLLDRRSYLGLAGVSTAAALGAVTTVTGQTDGDYDVIEVGAGEKFTKQLEEGEVWENKLIDITASGAEYQIHTQGNNCTIRNIGIRGEWDGALNQEPFLAYTTDPNGSVLVENIYLGDGHIATTYPDGSSGIFVPASHAGTLTVRNLYYADNPSNAVYGSSPGNPSEHPNPGAGGDVIIENSYSENHSSAAFRVGTDGSRVENCVSVGGNRGGWAYFNNPTYRNCDFSGANISDVYGGNGSWSVDGTATLENVYGDTASGNVDGELAGSARYTSPEDVDGVPTTPEEAAAGGGSDSSASSDTKSAQSSDDEDDQLPNVLLVNGSSDDVTRYEFEVGGEVVPSNEEGATIDDEDTIDGAAVQGSVADWKDAFRFSGDLEQLTVDGPGTVLVNDDEVDPADYGEDLPHALEIEGQGSPTSFEITVEGTIDLADGADPDGEATTISGSTVQSSVTDGSQTFRFSGALTDVTIIDGEATVSIDGDQIDPADYGDNELLPHALVIDGTDADEPSTYAFEASGAVVKATYRDASIDDEDVIEGKAVRGAVGNWLDAYWFDGDIEDFRLRGGAAIDVQYNVRDR</sequence>
<dbReference type="AlphaFoldDB" id="A0A5P9PA52"/>
<protein>
    <recommendedName>
        <fullName evidence="4">Right-handed parallel beta-helix repeat-containing protein</fullName>
    </recommendedName>
</protein>
<feature type="compositionally biased region" description="Low complexity" evidence="1">
    <location>
        <begin position="323"/>
        <end position="335"/>
    </location>
</feature>
<keyword evidence="3" id="KW-1185">Reference proteome</keyword>
<geneLocation type="plasmid" evidence="2 3">
    <name>unnamed3</name>
</geneLocation>
<dbReference type="EMBL" id="CP045491">
    <property type="protein sequence ID" value="QFU85013.1"/>
    <property type="molecule type" value="Genomic_DNA"/>
</dbReference>
<evidence type="ECO:0000256" key="1">
    <source>
        <dbReference type="SAM" id="MobiDB-lite"/>
    </source>
</evidence>
<dbReference type="KEGG" id="nas:GCU68_21080"/>
<evidence type="ECO:0000313" key="2">
    <source>
        <dbReference type="EMBL" id="QFU85013.1"/>
    </source>
</evidence>
<keyword evidence="2" id="KW-0614">Plasmid</keyword>
<feature type="region of interest" description="Disordered" evidence="1">
    <location>
        <begin position="1"/>
        <end position="30"/>
    </location>
</feature>
<reference evidence="2 3" key="1">
    <citation type="journal article" date="2007" name="Int. J. Syst. Evol. Microbiol.">
        <title>Natronorubrum sulfidifaciens sp. nov., an extremely haloalkaliphilic archaeon isolated from Aiding salt lake in Xin-Jiang, China.</title>
        <authorList>
            <person name="Cui H.L."/>
            <person name="Tohty D."/>
            <person name="Liu H.C."/>
            <person name="Liu S.J."/>
            <person name="Oren A."/>
            <person name="Zhou P.J."/>
        </authorList>
    </citation>
    <scope>NUCLEOTIDE SEQUENCE [LARGE SCALE GENOMIC DNA]</scope>
    <source>
        <strain evidence="2 3">7-3</strain>
        <plasmid evidence="2">unnamed3</plasmid>
    </source>
</reference>
<dbReference type="Proteomes" id="UP000326170">
    <property type="component" value="Plasmid unnamed3"/>
</dbReference>
<feature type="region of interest" description="Disordered" evidence="1">
    <location>
        <begin position="286"/>
        <end position="347"/>
    </location>
</feature>
<proteinExistence type="predicted"/>
<dbReference type="InterPro" id="IPR011050">
    <property type="entry name" value="Pectin_lyase_fold/virulence"/>
</dbReference>
<gene>
    <name evidence="2" type="ORF">GCU68_21080</name>
</gene>
<evidence type="ECO:0008006" key="4">
    <source>
        <dbReference type="Google" id="ProtNLM"/>
    </source>
</evidence>
<accession>A0A5P9PA52</accession>
<name>A0A5P9PA52_9EURY</name>
<evidence type="ECO:0000313" key="3">
    <source>
        <dbReference type="Proteomes" id="UP000326170"/>
    </source>
</evidence>